<sequence>MLLPSRENLVLLALLAKTATTMTPAEANPNQIGQGYGCVRGYMFYGVNGWCCTRDFATVTWRRNKIETVRCLPKPEYDLGEEKTLPEHLKGVRHCRIDAPGDVHDCPLGKQVSAAATARIKQPGAGCCADHAMVRDSGGVCQKLETDFRYQSQSDEYWRRRLSDGCRREGFWGPCCDDKNFFRESYTRVCDRRLWSRVLGRSRRAYVWEIEERRRSDGCTEL</sequence>
<protein>
    <submittedName>
        <fullName evidence="2">Uncharacterized protein</fullName>
    </submittedName>
</protein>
<gene>
    <name evidence="2" type="ORF">L249_0344</name>
</gene>
<accession>A0A367LEQ3</accession>
<comment type="caution">
    <text evidence="2">The sequence shown here is derived from an EMBL/GenBank/DDBJ whole genome shotgun (WGS) entry which is preliminary data.</text>
</comment>
<feature type="chain" id="PRO_5017025732" evidence="1">
    <location>
        <begin position="28"/>
        <end position="222"/>
    </location>
</feature>
<proteinExistence type="predicted"/>
<keyword evidence="1" id="KW-0732">Signal</keyword>
<dbReference type="AlphaFoldDB" id="A0A367LEQ3"/>
<keyword evidence="3" id="KW-1185">Reference proteome</keyword>
<evidence type="ECO:0000256" key="1">
    <source>
        <dbReference type="SAM" id="SignalP"/>
    </source>
</evidence>
<feature type="signal peptide" evidence="1">
    <location>
        <begin position="1"/>
        <end position="27"/>
    </location>
</feature>
<dbReference type="EMBL" id="LKCN02000007">
    <property type="protein sequence ID" value="RCI12712.1"/>
    <property type="molecule type" value="Genomic_DNA"/>
</dbReference>
<dbReference type="Proteomes" id="UP000253664">
    <property type="component" value="Unassembled WGS sequence"/>
</dbReference>
<organism evidence="2 3">
    <name type="scientific">Ophiocordyceps polyrhachis-furcata BCC 54312</name>
    <dbReference type="NCBI Taxonomy" id="1330021"/>
    <lineage>
        <taxon>Eukaryota</taxon>
        <taxon>Fungi</taxon>
        <taxon>Dikarya</taxon>
        <taxon>Ascomycota</taxon>
        <taxon>Pezizomycotina</taxon>
        <taxon>Sordariomycetes</taxon>
        <taxon>Hypocreomycetidae</taxon>
        <taxon>Hypocreales</taxon>
        <taxon>Ophiocordycipitaceae</taxon>
        <taxon>Ophiocordyceps</taxon>
    </lineage>
</organism>
<dbReference type="OrthoDB" id="10355851at2759"/>
<evidence type="ECO:0000313" key="3">
    <source>
        <dbReference type="Proteomes" id="UP000253664"/>
    </source>
</evidence>
<name>A0A367LEQ3_9HYPO</name>
<reference evidence="2 3" key="1">
    <citation type="journal article" date="2015" name="BMC Genomics">
        <title>Insights from the genome of Ophiocordyceps polyrhachis-furcata to pathogenicity and host specificity in insect fungi.</title>
        <authorList>
            <person name="Wichadakul D."/>
            <person name="Kobmoo N."/>
            <person name="Ingsriswang S."/>
            <person name="Tangphatsornruang S."/>
            <person name="Chantasingh D."/>
            <person name="Luangsa-ard J.J."/>
            <person name="Eurwilaichitr L."/>
        </authorList>
    </citation>
    <scope>NUCLEOTIDE SEQUENCE [LARGE SCALE GENOMIC DNA]</scope>
    <source>
        <strain evidence="2 3">BCC 54312</strain>
    </source>
</reference>
<evidence type="ECO:0000313" key="2">
    <source>
        <dbReference type="EMBL" id="RCI12712.1"/>
    </source>
</evidence>